<dbReference type="AlphaFoldDB" id="A0A8B6EBS8"/>
<keyword evidence="3" id="KW-1185">Reference proteome</keyword>
<accession>A0A8B6EBS8</accession>
<evidence type="ECO:0000313" key="2">
    <source>
        <dbReference type="EMBL" id="VDI31847.1"/>
    </source>
</evidence>
<sequence length="124" mass="12754">MKATLAVVAVLGLFALNCVSADGYGNGGGYMKGGWSGYGNQGYGMGGYQGYGKSGGYHGYSGYGKKGGYVDEITQYQPLPVYGGALAGPYAGGYGGDWPVVLVEGWTVVCSDKVEASCSERCQL</sequence>
<evidence type="ECO:0000256" key="1">
    <source>
        <dbReference type="SAM" id="SignalP"/>
    </source>
</evidence>
<keyword evidence="1" id="KW-0732">Signal</keyword>
<reference evidence="2" key="1">
    <citation type="submission" date="2018-11" db="EMBL/GenBank/DDBJ databases">
        <authorList>
            <person name="Alioto T."/>
            <person name="Alioto T."/>
        </authorList>
    </citation>
    <scope>NUCLEOTIDE SEQUENCE</scope>
</reference>
<comment type="caution">
    <text evidence="2">The sequence shown here is derived from an EMBL/GenBank/DDBJ whole genome shotgun (WGS) entry which is preliminary data.</text>
</comment>
<feature type="chain" id="PRO_5032737116" evidence="1">
    <location>
        <begin position="22"/>
        <end position="124"/>
    </location>
</feature>
<evidence type="ECO:0000313" key="3">
    <source>
        <dbReference type="Proteomes" id="UP000596742"/>
    </source>
</evidence>
<organism evidence="2 3">
    <name type="scientific">Mytilus galloprovincialis</name>
    <name type="common">Mediterranean mussel</name>
    <dbReference type="NCBI Taxonomy" id="29158"/>
    <lineage>
        <taxon>Eukaryota</taxon>
        <taxon>Metazoa</taxon>
        <taxon>Spiralia</taxon>
        <taxon>Lophotrochozoa</taxon>
        <taxon>Mollusca</taxon>
        <taxon>Bivalvia</taxon>
        <taxon>Autobranchia</taxon>
        <taxon>Pteriomorphia</taxon>
        <taxon>Mytilida</taxon>
        <taxon>Mytiloidea</taxon>
        <taxon>Mytilidae</taxon>
        <taxon>Mytilinae</taxon>
        <taxon>Mytilus</taxon>
    </lineage>
</organism>
<name>A0A8B6EBS8_MYTGA</name>
<protein>
    <submittedName>
        <fullName evidence="2">Uncharacterized protein</fullName>
    </submittedName>
</protein>
<proteinExistence type="predicted"/>
<gene>
    <name evidence="2" type="ORF">MGAL_10B029939</name>
</gene>
<dbReference type="EMBL" id="UYJE01004844">
    <property type="protein sequence ID" value="VDI31847.1"/>
    <property type="molecule type" value="Genomic_DNA"/>
</dbReference>
<feature type="signal peptide" evidence="1">
    <location>
        <begin position="1"/>
        <end position="21"/>
    </location>
</feature>
<dbReference type="Proteomes" id="UP000596742">
    <property type="component" value="Unassembled WGS sequence"/>
</dbReference>